<gene>
    <name evidence="6" type="ORF">NQ315_009054</name>
</gene>
<dbReference type="InterPro" id="IPR050173">
    <property type="entry name" value="ABC_transporter_C-like"/>
</dbReference>
<dbReference type="PANTHER" id="PTHR24223">
    <property type="entry name" value="ATP-BINDING CASSETTE SUB-FAMILY C"/>
    <property type="match status" value="1"/>
</dbReference>
<protein>
    <recommendedName>
        <fullName evidence="5">ABC transporter domain-containing protein</fullName>
    </recommendedName>
</protein>
<comment type="subcellular location">
    <subcellularLocation>
        <location evidence="1">Membrane</location>
        <topology evidence="1">Multi-pass membrane protein</topology>
    </subcellularLocation>
</comment>
<dbReference type="AlphaFoldDB" id="A0AAV8VE89"/>
<dbReference type="Proteomes" id="UP001159042">
    <property type="component" value="Unassembled WGS sequence"/>
</dbReference>
<dbReference type="FunFam" id="3.40.50.300:FF:004162">
    <property type="entry name" value="ATP binding cassette subfamily C member 5"/>
    <property type="match status" value="1"/>
</dbReference>
<dbReference type="Pfam" id="PF00005">
    <property type="entry name" value="ABC_tran"/>
    <property type="match status" value="1"/>
</dbReference>
<dbReference type="GO" id="GO:0042626">
    <property type="term" value="F:ATPase-coupled transmembrane transporter activity"/>
    <property type="evidence" value="ECO:0007669"/>
    <property type="project" value="TreeGrafter"/>
</dbReference>
<organism evidence="6 7">
    <name type="scientific">Exocentrus adspersus</name>
    <dbReference type="NCBI Taxonomy" id="1586481"/>
    <lineage>
        <taxon>Eukaryota</taxon>
        <taxon>Metazoa</taxon>
        <taxon>Ecdysozoa</taxon>
        <taxon>Arthropoda</taxon>
        <taxon>Hexapoda</taxon>
        <taxon>Insecta</taxon>
        <taxon>Pterygota</taxon>
        <taxon>Neoptera</taxon>
        <taxon>Endopterygota</taxon>
        <taxon>Coleoptera</taxon>
        <taxon>Polyphaga</taxon>
        <taxon>Cucujiformia</taxon>
        <taxon>Chrysomeloidea</taxon>
        <taxon>Cerambycidae</taxon>
        <taxon>Lamiinae</taxon>
        <taxon>Acanthocinini</taxon>
        <taxon>Exocentrus</taxon>
    </lineage>
</organism>
<feature type="domain" description="ABC transporter" evidence="5">
    <location>
        <begin position="80"/>
        <end position="152"/>
    </location>
</feature>
<evidence type="ECO:0000256" key="3">
    <source>
        <dbReference type="ARBA" id="ARBA00022741"/>
    </source>
</evidence>
<evidence type="ECO:0000256" key="1">
    <source>
        <dbReference type="ARBA" id="ARBA00004141"/>
    </source>
</evidence>
<dbReference type="InterPro" id="IPR003439">
    <property type="entry name" value="ABC_transporter-like_ATP-bd"/>
</dbReference>
<keyword evidence="3" id="KW-0547">Nucleotide-binding</keyword>
<dbReference type="SUPFAM" id="SSF52540">
    <property type="entry name" value="P-loop containing nucleoside triphosphate hydrolases"/>
    <property type="match status" value="1"/>
</dbReference>
<dbReference type="GO" id="GO:0016020">
    <property type="term" value="C:membrane"/>
    <property type="evidence" value="ECO:0007669"/>
    <property type="project" value="UniProtKB-SubCell"/>
</dbReference>
<comment type="similarity">
    <text evidence="2">Belongs to the ABC transporter superfamily. ABCC family. Conjugate transporter (TC 3.A.1.208) subfamily.</text>
</comment>
<evidence type="ECO:0000256" key="4">
    <source>
        <dbReference type="ARBA" id="ARBA00022840"/>
    </source>
</evidence>
<evidence type="ECO:0000259" key="5">
    <source>
        <dbReference type="Pfam" id="PF00005"/>
    </source>
</evidence>
<accession>A0AAV8VE89</accession>
<reference evidence="6 7" key="1">
    <citation type="journal article" date="2023" name="Insect Mol. Biol.">
        <title>Genome sequencing provides insights into the evolution of gene families encoding plant cell wall-degrading enzymes in longhorned beetles.</title>
        <authorList>
            <person name="Shin N.R."/>
            <person name="Okamura Y."/>
            <person name="Kirsch R."/>
            <person name="Pauchet Y."/>
        </authorList>
    </citation>
    <scope>NUCLEOTIDE SEQUENCE [LARGE SCALE GENOMIC DNA]</scope>
    <source>
        <strain evidence="6">EAD_L_NR</strain>
    </source>
</reference>
<keyword evidence="4" id="KW-0067">ATP-binding</keyword>
<proteinExistence type="inferred from homology"/>
<dbReference type="EMBL" id="JANEYG010000141">
    <property type="protein sequence ID" value="KAJ8912230.1"/>
    <property type="molecule type" value="Genomic_DNA"/>
</dbReference>
<dbReference type="Gene3D" id="3.40.50.300">
    <property type="entry name" value="P-loop containing nucleotide triphosphate hydrolases"/>
    <property type="match status" value="1"/>
</dbReference>
<feature type="non-terminal residue" evidence="6">
    <location>
        <position position="1"/>
    </location>
</feature>
<dbReference type="GO" id="GO:0016887">
    <property type="term" value="F:ATP hydrolysis activity"/>
    <property type="evidence" value="ECO:0007669"/>
    <property type="project" value="InterPro"/>
</dbReference>
<dbReference type="InterPro" id="IPR027417">
    <property type="entry name" value="P-loop_NTPase"/>
</dbReference>
<name>A0AAV8VE89_9CUCU</name>
<evidence type="ECO:0000313" key="6">
    <source>
        <dbReference type="EMBL" id="KAJ8912230.1"/>
    </source>
</evidence>
<evidence type="ECO:0000256" key="2">
    <source>
        <dbReference type="ARBA" id="ARBA00009726"/>
    </source>
</evidence>
<evidence type="ECO:0000313" key="7">
    <source>
        <dbReference type="Proteomes" id="UP001159042"/>
    </source>
</evidence>
<sequence>TTLLTFIDLGLRGGEVGLAITQAGALTGIVQWERLLEYKYLPQEKQPDVPKVPRKTWPDKGEITFNHMGLRYVENGSPVLKNLNLVIKPTEKVGIVGRTGAGKSSLISALFRLAIVDGEIKIDELNTKDLILHDLRSKISVIPQDPILFSGTFLTRPESDQ</sequence>
<dbReference type="PANTHER" id="PTHR24223:SF456">
    <property type="entry name" value="MULTIDRUG RESISTANCE-ASSOCIATED PROTEIN LETHAL(2)03659"/>
    <property type="match status" value="1"/>
</dbReference>
<dbReference type="GO" id="GO:0005524">
    <property type="term" value="F:ATP binding"/>
    <property type="evidence" value="ECO:0007669"/>
    <property type="project" value="UniProtKB-KW"/>
</dbReference>
<keyword evidence="7" id="KW-1185">Reference proteome</keyword>
<comment type="caution">
    <text evidence="6">The sequence shown here is derived from an EMBL/GenBank/DDBJ whole genome shotgun (WGS) entry which is preliminary data.</text>
</comment>